<protein>
    <recommendedName>
        <fullName evidence="4">GH15 family glucan-1,4-alpha-glucosidase</fullName>
    </recommendedName>
</protein>
<evidence type="ECO:0000256" key="1">
    <source>
        <dbReference type="SAM" id="MobiDB-lite"/>
    </source>
</evidence>
<keyword evidence="3" id="KW-1185">Reference proteome</keyword>
<dbReference type="GO" id="GO:0005975">
    <property type="term" value="P:carbohydrate metabolic process"/>
    <property type="evidence" value="ECO:0007669"/>
    <property type="project" value="InterPro"/>
</dbReference>
<gene>
    <name evidence="2" type="ORF">FB467_3528</name>
</gene>
<dbReference type="EMBL" id="VFOP01000001">
    <property type="protein sequence ID" value="TQL52347.1"/>
    <property type="molecule type" value="Genomic_DNA"/>
</dbReference>
<dbReference type="SUPFAM" id="SSF48208">
    <property type="entry name" value="Six-hairpin glycosidases"/>
    <property type="match status" value="1"/>
</dbReference>
<reference evidence="2 3" key="1">
    <citation type="submission" date="2019-06" db="EMBL/GenBank/DDBJ databases">
        <title>Sequencing the genomes of 1000 actinobacteria strains.</title>
        <authorList>
            <person name="Klenk H.-P."/>
        </authorList>
    </citation>
    <scope>NUCLEOTIDE SEQUENCE [LARGE SCALE GENOMIC DNA]</scope>
    <source>
        <strain evidence="2 3">DSM 12335</strain>
    </source>
</reference>
<dbReference type="InterPro" id="IPR012341">
    <property type="entry name" value="6hp_glycosidase-like_sf"/>
</dbReference>
<dbReference type="InterPro" id="IPR008928">
    <property type="entry name" value="6-hairpin_glycosidase_sf"/>
</dbReference>
<feature type="region of interest" description="Disordered" evidence="1">
    <location>
        <begin position="465"/>
        <end position="485"/>
    </location>
</feature>
<dbReference type="AlphaFoldDB" id="A0A542YW96"/>
<dbReference type="Proteomes" id="UP000319516">
    <property type="component" value="Unassembled WGS sequence"/>
</dbReference>
<evidence type="ECO:0000313" key="3">
    <source>
        <dbReference type="Proteomes" id="UP000319516"/>
    </source>
</evidence>
<dbReference type="PANTHER" id="PTHR31616:SF13">
    <property type="entry name" value="GLUCAN 1,4-ALPHA-GLUCOSIDASE"/>
    <property type="match status" value="1"/>
</dbReference>
<organism evidence="2 3">
    <name type="scientific">Ornithinicoccus hortensis</name>
    <dbReference type="NCBI Taxonomy" id="82346"/>
    <lineage>
        <taxon>Bacteria</taxon>
        <taxon>Bacillati</taxon>
        <taxon>Actinomycetota</taxon>
        <taxon>Actinomycetes</taxon>
        <taxon>Micrococcales</taxon>
        <taxon>Intrasporangiaceae</taxon>
        <taxon>Ornithinicoccus</taxon>
    </lineage>
</organism>
<evidence type="ECO:0000313" key="2">
    <source>
        <dbReference type="EMBL" id="TQL52347.1"/>
    </source>
</evidence>
<accession>A0A542YW96</accession>
<dbReference type="RefSeq" id="WP_141786227.1">
    <property type="nucleotide sequence ID" value="NZ_VFOP01000001.1"/>
</dbReference>
<comment type="caution">
    <text evidence="2">The sequence shown here is derived from an EMBL/GenBank/DDBJ whole genome shotgun (WGS) entry which is preliminary data.</text>
</comment>
<dbReference type="GO" id="GO:0004553">
    <property type="term" value="F:hydrolase activity, hydrolyzing O-glycosyl compounds"/>
    <property type="evidence" value="ECO:0007669"/>
    <property type="project" value="TreeGrafter"/>
</dbReference>
<dbReference type="OrthoDB" id="3806982at2"/>
<sequence>MTSGPQALRRRVRRTHLAALVVAVLVVAGVLSGQFWRNEHATYPLYQVTVVRESDGGLVALPRERWEAERADLIGSSRVLPPPGSASDEAVSLGLGTGTARATADWLWLRRGDLPGEGTAYEEMARRALLDLRALTGPEGAEPGAVLAAGSRGWDYVWPRDAAFVAVAYARTGHRQESLDVLQFVQRQQAADGSMHARYLPDGSGPVPDGRGLQEDGPGWSLWAAREVLEAEAPATRRSVATTLTPLVTRSTARILGQLDPVTGLPLPSPDYWEVPERRLTLGIAATSLAGLEAAAELDAAGLIDPAAWAEVGVDPSSLDRRAADLRVAVEAAFGPEFPRHAGGRPDAAVTFLLPPFTRCPLPGADAARLAALPEMERPAGGVAPGAGWRRDGISWTPQTALQALASAATGDRASALAWLDWLDAHRTEAGSLPEKVLFDGQPAAVAPLAWTSALVLISLDELASPSATPRPDASCGGPGPRPSA</sequence>
<dbReference type="Gene3D" id="1.50.10.10">
    <property type="match status" value="2"/>
</dbReference>
<proteinExistence type="predicted"/>
<dbReference type="PANTHER" id="PTHR31616">
    <property type="entry name" value="TREHALASE"/>
    <property type="match status" value="1"/>
</dbReference>
<evidence type="ECO:0008006" key="4">
    <source>
        <dbReference type="Google" id="ProtNLM"/>
    </source>
</evidence>
<name>A0A542YW96_9MICO</name>